<dbReference type="EMBL" id="MU843249">
    <property type="protein sequence ID" value="KAK2020450.1"/>
    <property type="molecule type" value="Genomic_DNA"/>
</dbReference>
<dbReference type="Gene3D" id="3.40.50.300">
    <property type="entry name" value="P-loop containing nucleotide triphosphate hydrolases"/>
    <property type="match status" value="1"/>
</dbReference>
<evidence type="ECO:0000313" key="3">
    <source>
        <dbReference type="EMBL" id="KAK2020450.1"/>
    </source>
</evidence>
<name>A0AAD9H137_9PEZI</name>
<evidence type="ECO:0000313" key="4">
    <source>
        <dbReference type="Proteomes" id="UP001232148"/>
    </source>
</evidence>
<keyword evidence="4" id="KW-1185">Reference proteome</keyword>
<keyword evidence="1" id="KW-0677">Repeat</keyword>
<organism evidence="3 4">
    <name type="scientific">Colletotrichum zoysiae</name>
    <dbReference type="NCBI Taxonomy" id="1216348"/>
    <lineage>
        <taxon>Eukaryota</taxon>
        <taxon>Fungi</taxon>
        <taxon>Dikarya</taxon>
        <taxon>Ascomycota</taxon>
        <taxon>Pezizomycotina</taxon>
        <taxon>Sordariomycetes</taxon>
        <taxon>Hypocreomycetidae</taxon>
        <taxon>Glomerellales</taxon>
        <taxon>Glomerellaceae</taxon>
        <taxon>Colletotrichum</taxon>
        <taxon>Colletotrichum graminicola species complex</taxon>
    </lineage>
</organism>
<comment type="caution">
    <text evidence="3">The sequence shown here is derived from an EMBL/GenBank/DDBJ whole genome shotgun (WGS) entry which is preliminary data.</text>
</comment>
<dbReference type="PANTHER" id="PTHR10039">
    <property type="entry name" value="AMELOGENIN"/>
    <property type="match status" value="1"/>
</dbReference>
<dbReference type="Pfam" id="PF24883">
    <property type="entry name" value="NPHP3_N"/>
    <property type="match status" value="1"/>
</dbReference>
<evidence type="ECO:0000259" key="2">
    <source>
        <dbReference type="Pfam" id="PF24883"/>
    </source>
</evidence>
<feature type="non-terminal residue" evidence="3">
    <location>
        <position position="1"/>
    </location>
</feature>
<dbReference type="InterPro" id="IPR027417">
    <property type="entry name" value="P-loop_NTPase"/>
</dbReference>
<dbReference type="AlphaFoldDB" id="A0AAD9H137"/>
<evidence type="ECO:0000256" key="1">
    <source>
        <dbReference type="ARBA" id="ARBA00022737"/>
    </source>
</evidence>
<accession>A0AAD9H137</accession>
<protein>
    <recommendedName>
        <fullName evidence="2">Nephrocystin 3-like N-terminal domain-containing protein</fullName>
    </recommendedName>
</protein>
<dbReference type="PANTHER" id="PTHR10039:SF14">
    <property type="entry name" value="NACHT DOMAIN-CONTAINING PROTEIN"/>
    <property type="match status" value="1"/>
</dbReference>
<sequence>MLSKIKEREQIIREESNTLNTITSRNTLEDLSKTAEQLYGETRALISIAMEQLAEQRRTNQILEAGPIDLPVVHDACFDSADVHNSPKCETGTRLRIQETIAQWADQDSAEPFLWLVGLAGTGKSTIARTTVDTLSGEKRLVAGYFFKRGEQGRNDTTRLFPTLAKQLAQTMPSFKGYLRKSLDGCDRDAVEKKSLEGQFDTLLWLPLRDLPPIDAGQPPKVIIIDALDECERPEHLSRMLALLGKLHHIETVRLRVLITSRATPAITRAFSSVRHRYLNLEHEYQDETKSDIAKFLGHEFASIRQRWGIAEPWPDHGQLHRFISLSTTPSPLFIYAATLCRFIDNPDDPDGREYPKDQLDDWLQQCDSNAPQLDQVYMPILHYLLFGSYNTCEKPKPLTGDRRAELFAVLGTVVLAATPLSSREIASLLRIDSDRVAFRLRSLHAVLSIPSEDHYPVKLLHKSFSDFLLHQGDSESEDYRVNAAQTHAMLAAHCIQCMKAGLRRDICDIQKPDVLRVEMDKQLIDTR</sequence>
<proteinExistence type="predicted"/>
<reference evidence="3" key="1">
    <citation type="submission" date="2021-06" db="EMBL/GenBank/DDBJ databases">
        <title>Comparative genomics, transcriptomics and evolutionary studies reveal genomic signatures of adaptation to plant cell wall in hemibiotrophic fungi.</title>
        <authorList>
            <consortium name="DOE Joint Genome Institute"/>
            <person name="Baroncelli R."/>
            <person name="Diaz J.F."/>
            <person name="Benocci T."/>
            <person name="Peng M."/>
            <person name="Battaglia E."/>
            <person name="Haridas S."/>
            <person name="Andreopoulos W."/>
            <person name="Labutti K."/>
            <person name="Pangilinan J."/>
            <person name="Floch G.L."/>
            <person name="Makela M.R."/>
            <person name="Henrissat B."/>
            <person name="Grigoriev I.V."/>
            <person name="Crouch J.A."/>
            <person name="De Vries R.P."/>
            <person name="Sukno S.A."/>
            <person name="Thon M.R."/>
        </authorList>
    </citation>
    <scope>NUCLEOTIDE SEQUENCE</scope>
    <source>
        <strain evidence="3">MAFF235873</strain>
    </source>
</reference>
<feature type="domain" description="Nephrocystin 3-like N-terminal" evidence="2">
    <location>
        <begin position="91"/>
        <end position="262"/>
    </location>
</feature>
<gene>
    <name evidence="3" type="ORF">LX32DRAFT_327055</name>
</gene>
<dbReference type="InterPro" id="IPR056884">
    <property type="entry name" value="NPHP3-like_N"/>
</dbReference>
<dbReference type="SUPFAM" id="SSF52540">
    <property type="entry name" value="P-loop containing nucleoside triphosphate hydrolases"/>
    <property type="match status" value="1"/>
</dbReference>
<dbReference type="Proteomes" id="UP001232148">
    <property type="component" value="Unassembled WGS sequence"/>
</dbReference>